<dbReference type="NCBIfam" id="TIGR00112">
    <property type="entry name" value="proC"/>
    <property type="match status" value="1"/>
</dbReference>
<dbReference type="PROSITE" id="PS00521">
    <property type="entry name" value="P5CR"/>
    <property type="match status" value="1"/>
</dbReference>
<sequence length="275" mass="29439">MKYRESVVSKQGHSMHIGIIGCGVMGGAIARIASHHHNVILHDHKQTNATPLAKEIGAKVELDLGKLSEGSDVVILAVKPKDLKVISEPISSHLSKGQLVVSILAGVTLETLQMYFPHSTVFRVMPNLPLVCGHGMLGIVDDPEVKNEEKHRVEEALKGLGTISWMNEELMNAFTALTSSNPAFIYLMIEAMVEAGVSMGFKADMALEYVLKTLEGSVVLLKTSGVSPTELKMRITSPGGATIAGLNELESQGVRAGIIAGLKACYRRAEEMGGS</sequence>
<comment type="subcellular location">
    <subcellularLocation>
        <location evidence="4">Cytoplasm</location>
    </subcellularLocation>
</comment>
<dbReference type="Proteomes" id="UP000000496">
    <property type="component" value="Chromosome gsn.131"/>
</dbReference>
<comment type="similarity">
    <text evidence="1 4 7">Belongs to the pyrroline-5-carboxylate reductase family.</text>
</comment>
<dbReference type="STRING" id="331113.SNE_A09880"/>
<keyword evidence="11" id="KW-1185">Reference proteome</keyword>
<dbReference type="EMBL" id="FR872582">
    <property type="protein sequence ID" value="CCB88865.1"/>
    <property type="molecule type" value="Genomic_DNA"/>
</dbReference>
<keyword evidence="3 4" id="KW-0560">Oxidoreductase</keyword>
<proteinExistence type="inferred from homology"/>
<feature type="binding site" evidence="6">
    <location>
        <begin position="77"/>
        <end position="80"/>
    </location>
    <ligand>
        <name>NADP(+)</name>
        <dbReference type="ChEBI" id="CHEBI:58349"/>
    </ligand>
</feature>
<dbReference type="PANTHER" id="PTHR11645:SF0">
    <property type="entry name" value="PYRROLINE-5-CARBOXYLATE REDUCTASE 3"/>
    <property type="match status" value="1"/>
</dbReference>
<dbReference type="InterPro" id="IPR029036">
    <property type="entry name" value="P5CR_dimer"/>
</dbReference>
<evidence type="ECO:0000256" key="6">
    <source>
        <dbReference type="PIRSR" id="PIRSR000193-1"/>
    </source>
</evidence>
<evidence type="ECO:0000256" key="3">
    <source>
        <dbReference type="ARBA" id="ARBA00023002"/>
    </source>
</evidence>
<feature type="binding site" evidence="6">
    <location>
        <begin position="20"/>
        <end position="25"/>
    </location>
    <ligand>
        <name>NADP(+)</name>
        <dbReference type="ChEBI" id="CHEBI:58349"/>
    </ligand>
</feature>
<comment type="catalytic activity">
    <reaction evidence="4">
        <text>L-proline + NAD(+) = (S)-1-pyrroline-5-carboxylate + NADH + 2 H(+)</text>
        <dbReference type="Rhea" id="RHEA:14105"/>
        <dbReference type="ChEBI" id="CHEBI:15378"/>
        <dbReference type="ChEBI" id="CHEBI:17388"/>
        <dbReference type="ChEBI" id="CHEBI:57540"/>
        <dbReference type="ChEBI" id="CHEBI:57945"/>
        <dbReference type="ChEBI" id="CHEBI:60039"/>
        <dbReference type="EC" id="1.5.1.2"/>
    </reaction>
</comment>
<feature type="domain" description="Pyrroline-5-carboxylate reductase dimerisation" evidence="9">
    <location>
        <begin position="168"/>
        <end position="272"/>
    </location>
</feature>
<evidence type="ECO:0000259" key="8">
    <source>
        <dbReference type="Pfam" id="PF03807"/>
    </source>
</evidence>
<dbReference type="GO" id="GO:0005737">
    <property type="term" value="C:cytoplasm"/>
    <property type="evidence" value="ECO:0007669"/>
    <property type="project" value="UniProtKB-SubCell"/>
</dbReference>
<dbReference type="HOGENOM" id="CLU_042344_1_2_0"/>
<organism evidence="10 11">
    <name type="scientific">Simkania negevensis (strain ATCC VR-1471 / DSM 27360 / Z)</name>
    <dbReference type="NCBI Taxonomy" id="331113"/>
    <lineage>
        <taxon>Bacteria</taxon>
        <taxon>Pseudomonadati</taxon>
        <taxon>Chlamydiota</taxon>
        <taxon>Chlamydiia</taxon>
        <taxon>Parachlamydiales</taxon>
        <taxon>Simkaniaceae</taxon>
        <taxon>Simkania</taxon>
    </lineage>
</organism>
<dbReference type="KEGG" id="sng:SNE_A09880"/>
<dbReference type="GO" id="GO:0055129">
    <property type="term" value="P:L-proline biosynthetic process"/>
    <property type="evidence" value="ECO:0007669"/>
    <property type="project" value="UniProtKB-UniRule"/>
</dbReference>
<evidence type="ECO:0000313" key="11">
    <source>
        <dbReference type="Proteomes" id="UP000000496"/>
    </source>
</evidence>
<dbReference type="eggNOG" id="COG0345">
    <property type="taxonomic scope" value="Bacteria"/>
</dbReference>
<gene>
    <name evidence="4 10" type="primary">proC</name>
    <name evidence="10" type="ordered locus">SNE_A09880</name>
</gene>
<keyword evidence="4 7" id="KW-0028">Amino-acid biosynthesis</keyword>
<dbReference type="UniPathway" id="UPA00098">
    <property type="reaction ID" value="UER00361"/>
</dbReference>
<dbReference type="InterPro" id="IPR053790">
    <property type="entry name" value="P5CR-like_CS"/>
</dbReference>
<dbReference type="InterPro" id="IPR000304">
    <property type="entry name" value="Pyrroline-COOH_reductase"/>
</dbReference>
<comment type="function">
    <text evidence="4">Catalyzes the reduction of 1-pyrroline-5-carboxylate (PCA) to L-proline.</text>
</comment>
<dbReference type="Gene3D" id="3.40.50.720">
    <property type="entry name" value="NAD(P)-binding Rossmann-like Domain"/>
    <property type="match status" value="1"/>
</dbReference>
<dbReference type="InterPro" id="IPR036291">
    <property type="entry name" value="NAD(P)-bd_dom_sf"/>
</dbReference>
<evidence type="ECO:0000256" key="1">
    <source>
        <dbReference type="ARBA" id="ARBA00005525"/>
    </source>
</evidence>
<evidence type="ECO:0000259" key="9">
    <source>
        <dbReference type="Pfam" id="PF14748"/>
    </source>
</evidence>
<dbReference type="Gene3D" id="1.10.3730.10">
    <property type="entry name" value="ProC C-terminal domain-like"/>
    <property type="match status" value="1"/>
</dbReference>
<dbReference type="Pfam" id="PF14748">
    <property type="entry name" value="P5CR_dimer"/>
    <property type="match status" value="1"/>
</dbReference>
<dbReference type="SUPFAM" id="SSF51735">
    <property type="entry name" value="NAD(P)-binding Rossmann-fold domains"/>
    <property type="match status" value="1"/>
</dbReference>
<dbReference type="HAMAP" id="MF_01925">
    <property type="entry name" value="P5C_reductase"/>
    <property type="match status" value="1"/>
</dbReference>
<evidence type="ECO:0000256" key="4">
    <source>
        <dbReference type="HAMAP-Rule" id="MF_01925"/>
    </source>
</evidence>
<protein>
    <recommendedName>
        <fullName evidence="4 5">Pyrroline-5-carboxylate reductase</fullName>
        <shortName evidence="4">P5C reductase</shortName>
        <shortName evidence="4">P5CR</shortName>
        <ecNumber evidence="4 5">1.5.1.2</ecNumber>
    </recommendedName>
    <alternativeName>
        <fullName evidence="4">PCA reductase</fullName>
    </alternativeName>
</protein>
<dbReference type="GO" id="GO:0004735">
    <property type="term" value="F:pyrroline-5-carboxylate reductase activity"/>
    <property type="evidence" value="ECO:0007669"/>
    <property type="project" value="UniProtKB-UniRule"/>
</dbReference>
<keyword evidence="4 7" id="KW-0641">Proline biosynthesis</keyword>
<feature type="domain" description="Pyrroline-5-carboxylate reductase catalytic N-terminal" evidence="8">
    <location>
        <begin position="17"/>
        <end position="106"/>
    </location>
</feature>
<evidence type="ECO:0000256" key="7">
    <source>
        <dbReference type="RuleBase" id="RU003903"/>
    </source>
</evidence>
<dbReference type="InterPro" id="IPR028939">
    <property type="entry name" value="P5C_Rdtase_cat_N"/>
</dbReference>
<keyword evidence="2 4" id="KW-0521">NADP</keyword>
<keyword evidence="4" id="KW-0963">Cytoplasm</keyword>
<dbReference type="EC" id="1.5.1.2" evidence="4 5"/>
<dbReference type="FunFam" id="1.10.3730.10:FF:000001">
    <property type="entry name" value="Pyrroline-5-carboxylate reductase"/>
    <property type="match status" value="1"/>
</dbReference>
<dbReference type="Pfam" id="PF03807">
    <property type="entry name" value="F420_oxidored"/>
    <property type="match status" value="1"/>
</dbReference>
<dbReference type="OrthoDB" id="9805754at2"/>
<evidence type="ECO:0000313" key="10">
    <source>
        <dbReference type="EMBL" id="CCB88865.1"/>
    </source>
</evidence>
<dbReference type="AlphaFoldDB" id="F8L7W3"/>
<dbReference type="PIRSF" id="PIRSF000193">
    <property type="entry name" value="Pyrrol-5-carb_rd"/>
    <property type="match status" value="1"/>
</dbReference>
<dbReference type="SUPFAM" id="SSF48179">
    <property type="entry name" value="6-phosphogluconate dehydrogenase C-terminal domain-like"/>
    <property type="match status" value="1"/>
</dbReference>
<dbReference type="PROSITE" id="PS51257">
    <property type="entry name" value="PROKAR_LIPOPROTEIN"/>
    <property type="match status" value="1"/>
</dbReference>
<accession>F8L7W3</accession>
<comment type="catalytic activity">
    <reaction evidence="4 7">
        <text>L-proline + NADP(+) = (S)-1-pyrroline-5-carboxylate + NADPH + 2 H(+)</text>
        <dbReference type="Rhea" id="RHEA:14109"/>
        <dbReference type="ChEBI" id="CHEBI:15378"/>
        <dbReference type="ChEBI" id="CHEBI:17388"/>
        <dbReference type="ChEBI" id="CHEBI:57783"/>
        <dbReference type="ChEBI" id="CHEBI:58349"/>
        <dbReference type="ChEBI" id="CHEBI:60039"/>
        <dbReference type="EC" id="1.5.1.2"/>
    </reaction>
</comment>
<evidence type="ECO:0000256" key="5">
    <source>
        <dbReference type="NCBIfam" id="TIGR00112"/>
    </source>
</evidence>
<comment type="pathway">
    <text evidence="4 7">Amino-acid biosynthesis; L-proline biosynthesis; L-proline from L-glutamate 5-semialdehyde: step 1/1.</text>
</comment>
<name>F8L7W3_SIMNZ</name>
<dbReference type="InterPro" id="IPR008927">
    <property type="entry name" value="6-PGluconate_DH-like_C_sf"/>
</dbReference>
<dbReference type="RefSeq" id="WP_013943332.1">
    <property type="nucleotide sequence ID" value="NC_015713.1"/>
</dbReference>
<dbReference type="PANTHER" id="PTHR11645">
    <property type="entry name" value="PYRROLINE-5-CARBOXYLATE REDUCTASE"/>
    <property type="match status" value="1"/>
</dbReference>
<reference evidence="10 11" key="1">
    <citation type="journal article" date="2011" name="Mol. Biol. Evol.">
        <title>Unity in variety--the pan-genome of the Chlamydiae.</title>
        <authorList>
            <person name="Collingro A."/>
            <person name="Tischler P."/>
            <person name="Weinmaier T."/>
            <person name="Penz T."/>
            <person name="Heinz E."/>
            <person name="Brunham R.C."/>
            <person name="Read T.D."/>
            <person name="Bavoil P.M."/>
            <person name="Sachse K."/>
            <person name="Kahane S."/>
            <person name="Friedman M.G."/>
            <person name="Rattei T."/>
            <person name="Myers G.S."/>
            <person name="Horn M."/>
        </authorList>
    </citation>
    <scope>NUCLEOTIDE SEQUENCE [LARGE SCALE GENOMIC DNA]</scope>
    <source>
        <strain evidence="11">ATCC VR-1471 / Z</strain>
    </source>
</reference>
<evidence type="ECO:0000256" key="2">
    <source>
        <dbReference type="ARBA" id="ARBA00022857"/>
    </source>
</evidence>